<organism evidence="1">
    <name type="scientific">Sesamum latifolium</name>
    <dbReference type="NCBI Taxonomy" id="2727402"/>
    <lineage>
        <taxon>Eukaryota</taxon>
        <taxon>Viridiplantae</taxon>
        <taxon>Streptophyta</taxon>
        <taxon>Embryophyta</taxon>
        <taxon>Tracheophyta</taxon>
        <taxon>Spermatophyta</taxon>
        <taxon>Magnoliopsida</taxon>
        <taxon>eudicotyledons</taxon>
        <taxon>Gunneridae</taxon>
        <taxon>Pentapetalae</taxon>
        <taxon>asterids</taxon>
        <taxon>lamiids</taxon>
        <taxon>Lamiales</taxon>
        <taxon>Pedaliaceae</taxon>
        <taxon>Sesamum</taxon>
    </lineage>
</organism>
<protein>
    <submittedName>
        <fullName evidence="1">Uncharacterized protein</fullName>
    </submittedName>
</protein>
<dbReference type="EMBL" id="JACGWN010000005">
    <property type="protein sequence ID" value="KAL0449309.1"/>
    <property type="molecule type" value="Genomic_DNA"/>
</dbReference>
<accession>A0AAW2X7Y8</accession>
<evidence type="ECO:0000313" key="1">
    <source>
        <dbReference type="EMBL" id="KAL0449309.1"/>
    </source>
</evidence>
<proteinExistence type="predicted"/>
<reference evidence="1" key="2">
    <citation type="journal article" date="2024" name="Plant">
        <title>Genomic evolution and insights into agronomic trait innovations of Sesamum species.</title>
        <authorList>
            <person name="Miao H."/>
            <person name="Wang L."/>
            <person name="Qu L."/>
            <person name="Liu H."/>
            <person name="Sun Y."/>
            <person name="Le M."/>
            <person name="Wang Q."/>
            <person name="Wei S."/>
            <person name="Zheng Y."/>
            <person name="Lin W."/>
            <person name="Duan Y."/>
            <person name="Cao H."/>
            <person name="Xiong S."/>
            <person name="Wang X."/>
            <person name="Wei L."/>
            <person name="Li C."/>
            <person name="Ma Q."/>
            <person name="Ju M."/>
            <person name="Zhao R."/>
            <person name="Li G."/>
            <person name="Mu C."/>
            <person name="Tian Q."/>
            <person name="Mei H."/>
            <person name="Zhang T."/>
            <person name="Gao T."/>
            <person name="Zhang H."/>
        </authorList>
    </citation>
    <scope>NUCLEOTIDE SEQUENCE</scope>
    <source>
        <strain evidence="1">KEN1</strain>
    </source>
</reference>
<sequence length="112" mass="12341">MNLHYQTTSTLSSEDSGAVLHLPDALHLEPGQSAHCGVASSFLPPPMGHVLHPIVRWHPAMSSRFLPNHSPNRRSQMLVAPLAFGRRLVSKGRQRIQQLLLRAVPISMRAVA</sequence>
<gene>
    <name evidence="1" type="ORF">Slati_1487300</name>
</gene>
<dbReference type="AlphaFoldDB" id="A0AAW2X7Y8"/>
<name>A0AAW2X7Y8_9LAMI</name>
<comment type="caution">
    <text evidence="1">The sequence shown here is derived from an EMBL/GenBank/DDBJ whole genome shotgun (WGS) entry which is preliminary data.</text>
</comment>
<reference evidence="1" key="1">
    <citation type="submission" date="2020-06" db="EMBL/GenBank/DDBJ databases">
        <authorList>
            <person name="Li T."/>
            <person name="Hu X."/>
            <person name="Zhang T."/>
            <person name="Song X."/>
            <person name="Zhang H."/>
            <person name="Dai N."/>
            <person name="Sheng W."/>
            <person name="Hou X."/>
            <person name="Wei L."/>
        </authorList>
    </citation>
    <scope>NUCLEOTIDE SEQUENCE</scope>
    <source>
        <strain evidence="1">KEN1</strain>
        <tissue evidence="1">Leaf</tissue>
    </source>
</reference>